<comment type="caution">
    <text evidence="3">The sequence shown here is derived from an EMBL/GenBank/DDBJ whole genome shotgun (WGS) entry which is preliminary data.</text>
</comment>
<dbReference type="Proteomes" id="UP000683360">
    <property type="component" value="Unassembled WGS sequence"/>
</dbReference>
<keyword evidence="1" id="KW-0175">Coiled coil</keyword>
<feature type="compositionally biased region" description="Basic and acidic residues" evidence="2">
    <location>
        <begin position="365"/>
        <end position="385"/>
    </location>
</feature>
<protein>
    <submittedName>
        <fullName evidence="3">Uncharacterized protein</fullName>
    </submittedName>
</protein>
<sequence length="1383" mass="158371">MDNIDIQRTKDAYDIGFMHFKRYLLLNNVTFTNNLAPVSEEILIYFVAHCQTVLKLHYSTIKLYLCGIRYNYLKENCSDPLELYNGKPLPRLTLILNSVKRSQNQNKRIRLPITFDILEQIIKSLRKGVFSKFIDLMIETASVISFFGFLRCGEITVIKSEHFEPAINLCISDISFTDNIANLHLKQSKTDPFRPKGKRALTEEIDTHLYDEAAHMIAFRIPHPKLAPWIKSLSLLYYEHYGKSSDYVVSWFDDPENWSTKNSGNKSICVEISTKADVDSLLYKITLFVNTGLVQVQGNHKDTFVDKDFPVLVKLVNIIYMATNTDESGSCKINTTQSGSATDLSEQTNIKQISTLIDSNNNKDLASHNDRTVSKDKSGQVHETNDISQSDMNVAHFQPDQMFSRMEASFTLALDKICTQQSDLFNSKFQLMEHYYNQSIETNNNNFKMLQDTITTILKPTSENDKLAARIVSLEKENIILKSSVNEFKNTSAINIECWKSKIETQKSQMELQKNSQDTRIKDLQSNISDLQTKLNNKISKIEEMASAYNSVSENLKHKEDEVLSLKLHLSQDNTNDFQEVKLKHPKTRNTKHVVLIGTSNIKGIDPNKLSSKYSAEKHEAFTLEQTDHVIQELEVTPDILVLHSLSNAVRSTPMEKSIEYLHTIIDSAKEKFNDTKIVISLPTPRADEESLNNKAQILSLMAKEDLRNEPNVEICDNSNMAFKGSALQKYLDPKDNYHLSLNGTKMLASNIRDTIDRILGLPPRTPMKRNVNQYNYTPPRVQRDNTNDFVPDDDSQQYMYNRGRGQRYRGGRGNNHQFRGNRETHLGYNTPISVEGYNFFPVCRVQSSNSRFYGGLGILIKNIIRPGINILQNTSKDYQWIKLNKNFFNLTNDIYLCLAYIIPSMSSYLHQSDDDVLDSIERDMTCTYKQLGDIILCGDLNARSGSEPDFIQNDVYDTHLPIYNDYDCDTIQDVRHSYDSKVDVRGRQLLDLCISTKMRILNGRVLGDLYGKFTCHKPTGSDYVIVSEALLPKILSFKISDFIPNFSDCHCKLSFGILATYSSHLSINKFKMNAFPGGYKWTKSSTSQFQDALCHPVCKSLLNNFMNHEYDNEDSERAVPDFLNIINVAATKANIFRHKSSKKRKPNCKWFDSDLGVKRKILVSKGELLSKFPYDPIVRGSYYKCYREYNKLRKYKMRTFKQSILNSLDNLRDSDPKQYWKLINSLKESTDDSKGKSVEPEVWFNHFSDLNKSPSISETRIKEINSKIENMEKNKTFCELDYRFSTKEIFESISKLKSGKASGLDGIPNEMLKAGSLVLNPLIQKLFNHVFSSGIYPMQWSSVYLSAVFKSGDPSKPDNYRGIAINSCVGKLFNSVLKLIMK</sequence>
<evidence type="ECO:0000313" key="4">
    <source>
        <dbReference type="Proteomes" id="UP000683360"/>
    </source>
</evidence>
<feature type="region of interest" description="Disordered" evidence="2">
    <location>
        <begin position="361"/>
        <end position="386"/>
    </location>
</feature>
<dbReference type="SUPFAM" id="SSF56219">
    <property type="entry name" value="DNase I-like"/>
    <property type="match status" value="1"/>
</dbReference>
<dbReference type="InterPro" id="IPR036691">
    <property type="entry name" value="Endo/exonu/phosph_ase_sf"/>
</dbReference>
<reference evidence="3" key="1">
    <citation type="submission" date="2021-03" db="EMBL/GenBank/DDBJ databases">
        <authorList>
            <person name="Bekaert M."/>
        </authorList>
    </citation>
    <scope>NUCLEOTIDE SEQUENCE</scope>
</reference>
<accession>A0A8S3PVK2</accession>
<evidence type="ECO:0000313" key="3">
    <source>
        <dbReference type="EMBL" id="CAG2187990.1"/>
    </source>
</evidence>
<dbReference type="SUPFAM" id="SSF52266">
    <property type="entry name" value="SGNH hydrolase"/>
    <property type="match status" value="1"/>
</dbReference>
<proteinExistence type="predicted"/>
<dbReference type="PANTHER" id="PTHR34605">
    <property type="entry name" value="PHAGE_INTEGRASE DOMAIN-CONTAINING PROTEIN"/>
    <property type="match status" value="1"/>
</dbReference>
<dbReference type="EMBL" id="CAJPWZ010000192">
    <property type="protein sequence ID" value="CAG2187990.1"/>
    <property type="molecule type" value="Genomic_DNA"/>
</dbReference>
<keyword evidence="4" id="KW-1185">Reference proteome</keyword>
<feature type="coiled-coil region" evidence="1">
    <location>
        <begin position="507"/>
        <end position="562"/>
    </location>
</feature>
<feature type="region of interest" description="Disordered" evidence="2">
    <location>
        <begin position="765"/>
        <end position="791"/>
    </location>
</feature>
<organism evidence="3 4">
    <name type="scientific">Mytilus edulis</name>
    <name type="common">Blue mussel</name>
    <dbReference type="NCBI Taxonomy" id="6550"/>
    <lineage>
        <taxon>Eukaryota</taxon>
        <taxon>Metazoa</taxon>
        <taxon>Spiralia</taxon>
        <taxon>Lophotrochozoa</taxon>
        <taxon>Mollusca</taxon>
        <taxon>Bivalvia</taxon>
        <taxon>Autobranchia</taxon>
        <taxon>Pteriomorphia</taxon>
        <taxon>Mytilida</taxon>
        <taxon>Mytiloidea</taxon>
        <taxon>Mytilidae</taxon>
        <taxon>Mytilinae</taxon>
        <taxon>Mytilus</taxon>
    </lineage>
</organism>
<evidence type="ECO:0000256" key="1">
    <source>
        <dbReference type="SAM" id="Coils"/>
    </source>
</evidence>
<dbReference type="Gene3D" id="3.40.50.1110">
    <property type="entry name" value="SGNH hydrolase"/>
    <property type="match status" value="1"/>
</dbReference>
<dbReference type="InterPro" id="IPR036514">
    <property type="entry name" value="SGNH_hydro_sf"/>
</dbReference>
<name>A0A8S3PVK2_MYTED</name>
<evidence type="ECO:0000256" key="2">
    <source>
        <dbReference type="SAM" id="MobiDB-lite"/>
    </source>
</evidence>
<dbReference type="PANTHER" id="PTHR34605:SF3">
    <property type="entry name" value="P CELL-TYPE AGGLUTINATION PROTEIN MAP4-LIKE-RELATED"/>
    <property type="match status" value="1"/>
</dbReference>
<dbReference type="InterPro" id="IPR052925">
    <property type="entry name" value="Phage_Integrase-like_Recomb"/>
</dbReference>
<gene>
    <name evidence="3" type="ORF">MEDL_3412</name>
</gene>
<dbReference type="OrthoDB" id="5982747at2759"/>